<organism evidence="6 7">
    <name type="scientific">Rhizorhabdus wittichii (strain DSM 6014 / CCUG 31198 / JCM 15750 / NBRC 105917 / EY 4224 / RW1)</name>
    <name type="common">Sphingomonas wittichii</name>
    <dbReference type="NCBI Taxonomy" id="392499"/>
    <lineage>
        <taxon>Bacteria</taxon>
        <taxon>Pseudomonadati</taxon>
        <taxon>Pseudomonadota</taxon>
        <taxon>Alphaproteobacteria</taxon>
        <taxon>Sphingomonadales</taxon>
        <taxon>Sphingomonadaceae</taxon>
        <taxon>Rhizorhabdus</taxon>
    </lineage>
</organism>
<dbReference type="Gene3D" id="3.40.640.10">
    <property type="entry name" value="Type I PLP-dependent aspartate aminotransferase-like (Major domain)"/>
    <property type="match status" value="1"/>
</dbReference>
<dbReference type="GO" id="GO:0008483">
    <property type="term" value="F:transaminase activity"/>
    <property type="evidence" value="ECO:0007669"/>
    <property type="project" value="UniProtKB-KW"/>
</dbReference>
<protein>
    <submittedName>
        <fullName evidence="6">Aminotransferase</fullName>
        <ecNumber evidence="6">2.6.1.-</ecNumber>
    </submittedName>
</protein>
<dbReference type="AlphaFoldDB" id="A0A9J9HDH9"/>
<dbReference type="InterPro" id="IPR015421">
    <property type="entry name" value="PyrdxlP-dep_Trfase_major"/>
</dbReference>
<dbReference type="Pfam" id="PF00202">
    <property type="entry name" value="Aminotran_3"/>
    <property type="match status" value="1"/>
</dbReference>
<dbReference type="InterPro" id="IPR050103">
    <property type="entry name" value="Class-III_PLP-dep_AT"/>
</dbReference>
<keyword evidence="3 6" id="KW-0808">Transferase</keyword>
<dbReference type="KEGG" id="swi:Swit_3034"/>
<accession>A0A9J9HDH9</accession>
<evidence type="ECO:0000256" key="3">
    <source>
        <dbReference type="ARBA" id="ARBA00022679"/>
    </source>
</evidence>
<evidence type="ECO:0000313" key="7">
    <source>
        <dbReference type="Proteomes" id="UP000001989"/>
    </source>
</evidence>
<gene>
    <name evidence="6" type="ordered locus">Swit_3034</name>
</gene>
<keyword evidence="7" id="KW-1185">Reference proteome</keyword>
<dbReference type="GO" id="GO:0042802">
    <property type="term" value="F:identical protein binding"/>
    <property type="evidence" value="ECO:0007669"/>
    <property type="project" value="TreeGrafter"/>
</dbReference>
<evidence type="ECO:0000313" key="6">
    <source>
        <dbReference type="EMBL" id="ABQ69384.1"/>
    </source>
</evidence>
<reference evidence="6 7" key="1">
    <citation type="journal article" date="2010" name="J. Bacteriol.">
        <title>Genome sequence of the dioxin-mineralizing bacterium Sphingomonas wittichii RW1.</title>
        <authorList>
            <person name="Miller T.R."/>
            <person name="Delcher A.L."/>
            <person name="Salzberg S.L."/>
            <person name="Saunders E."/>
            <person name="Detter J.C."/>
            <person name="Halden R.U."/>
        </authorList>
    </citation>
    <scope>NUCLEOTIDE SEQUENCE [LARGE SCALE GENOMIC DNA]</scope>
    <source>
        <strain evidence="7">DSM 6014 / CCUG 31198 / JCM 15750 / NBRC 105917 / EY 4224 / RW1</strain>
    </source>
</reference>
<proteinExistence type="inferred from homology"/>
<dbReference type="Proteomes" id="UP000001989">
    <property type="component" value="Chromosome"/>
</dbReference>
<keyword evidence="4 5" id="KW-0663">Pyridoxal phosphate</keyword>
<dbReference type="PANTHER" id="PTHR11986">
    <property type="entry name" value="AMINOTRANSFERASE CLASS III"/>
    <property type="match status" value="1"/>
</dbReference>
<dbReference type="InterPro" id="IPR015422">
    <property type="entry name" value="PyrdxlP-dep_Trfase_small"/>
</dbReference>
<dbReference type="InterPro" id="IPR005814">
    <property type="entry name" value="Aminotrans_3"/>
</dbReference>
<dbReference type="SUPFAM" id="SSF53383">
    <property type="entry name" value="PLP-dependent transferases"/>
    <property type="match status" value="1"/>
</dbReference>
<dbReference type="EMBL" id="CP000699">
    <property type="protein sequence ID" value="ABQ69384.1"/>
    <property type="molecule type" value="Genomic_DNA"/>
</dbReference>
<sequence length="433" mass="47646">MTMIMDAQPGQGTGEATGTKDIFDAYIERSWRSNAQRQRDRGIEFIIGEREGPHIWTLEGDRRIVDCGTAGGVHSLGHRHPAVLGALRKALDDGRDTGLWSVPNAEYLAFQDLLTELAPRPELNRSVVTLASTVSIDLAIMFAFRFTGRRRILVYRHGYHGHTGLAALSTGSLDEGVLDYYNLPTEHTAYFERYGDMDAIDAVLDDSIAAVILEPMDYETFAPAENAYLSALEAACRRSGALLVIDETRTGLGRSGKVWATSHFDVRPDIMVTGKGLSGGLYPVSALLMRQEIYDRCMNEHKFAYISSLGGNEISCVVAAEVLRQSSRPELLANVARASTKLREAFEDLARRHSNLVGMGTVFGCIATLEVRDPAHARPLYKKVFEQGVLCHSVSVIEPTVLKFFPSLIIDDQIVAEIAASVDRALSDLRDSL</sequence>
<comment type="cofactor">
    <cofactor evidence="1">
        <name>pyridoxal 5'-phosphate</name>
        <dbReference type="ChEBI" id="CHEBI:597326"/>
    </cofactor>
</comment>
<evidence type="ECO:0000256" key="2">
    <source>
        <dbReference type="ARBA" id="ARBA00022576"/>
    </source>
</evidence>
<keyword evidence="2 6" id="KW-0032">Aminotransferase</keyword>
<evidence type="ECO:0000256" key="4">
    <source>
        <dbReference type="ARBA" id="ARBA00022898"/>
    </source>
</evidence>
<evidence type="ECO:0000256" key="1">
    <source>
        <dbReference type="ARBA" id="ARBA00001933"/>
    </source>
</evidence>
<name>A0A9J9HDH9_RHIWR</name>
<dbReference type="GO" id="GO:0030170">
    <property type="term" value="F:pyridoxal phosphate binding"/>
    <property type="evidence" value="ECO:0007669"/>
    <property type="project" value="InterPro"/>
</dbReference>
<evidence type="ECO:0000256" key="5">
    <source>
        <dbReference type="RuleBase" id="RU003560"/>
    </source>
</evidence>
<dbReference type="Gene3D" id="3.90.1150.10">
    <property type="entry name" value="Aspartate Aminotransferase, domain 1"/>
    <property type="match status" value="1"/>
</dbReference>
<dbReference type="InterPro" id="IPR015424">
    <property type="entry name" value="PyrdxlP-dep_Trfase"/>
</dbReference>
<comment type="similarity">
    <text evidence="5">Belongs to the class-III pyridoxal-phosphate-dependent aminotransferase family.</text>
</comment>
<dbReference type="PANTHER" id="PTHR11986:SF79">
    <property type="entry name" value="ACETYLORNITHINE AMINOTRANSFERASE, MITOCHONDRIAL"/>
    <property type="match status" value="1"/>
</dbReference>
<dbReference type="EC" id="2.6.1.-" evidence="6"/>